<reference evidence="1" key="1">
    <citation type="submission" date="2014-09" db="EMBL/GenBank/DDBJ databases">
        <authorList>
            <person name="Magalhaes I.L.F."/>
            <person name="Oliveira U."/>
            <person name="Santos F.R."/>
            <person name="Vidigal T.H.D.A."/>
            <person name="Brescovit A.D."/>
            <person name="Santos A.J."/>
        </authorList>
    </citation>
    <scope>NUCLEOTIDE SEQUENCE</scope>
    <source>
        <tissue evidence="1">Shoot tissue taken approximately 20 cm above the soil surface</tissue>
    </source>
</reference>
<organism evidence="1">
    <name type="scientific">Arundo donax</name>
    <name type="common">Giant reed</name>
    <name type="synonym">Donax arundinaceus</name>
    <dbReference type="NCBI Taxonomy" id="35708"/>
    <lineage>
        <taxon>Eukaryota</taxon>
        <taxon>Viridiplantae</taxon>
        <taxon>Streptophyta</taxon>
        <taxon>Embryophyta</taxon>
        <taxon>Tracheophyta</taxon>
        <taxon>Spermatophyta</taxon>
        <taxon>Magnoliopsida</taxon>
        <taxon>Liliopsida</taxon>
        <taxon>Poales</taxon>
        <taxon>Poaceae</taxon>
        <taxon>PACMAD clade</taxon>
        <taxon>Arundinoideae</taxon>
        <taxon>Arundineae</taxon>
        <taxon>Arundo</taxon>
    </lineage>
</organism>
<reference evidence="1" key="2">
    <citation type="journal article" date="2015" name="Data Brief">
        <title>Shoot transcriptome of the giant reed, Arundo donax.</title>
        <authorList>
            <person name="Barrero R.A."/>
            <person name="Guerrero F.D."/>
            <person name="Moolhuijzen P."/>
            <person name="Goolsby J.A."/>
            <person name="Tidwell J."/>
            <person name="Bellgard S.E."/>
            <person name="Bellgard M.I."/>
        </authorList>
    </citation>
    <scope>NUCLEOTIDE SEQUENCE</scope>
    <source>
        <tissue evidence="1">Shoot tissue taken approximately 20 cm above the soil surface</tissue>
    </source>
</reference>
<dbReference type="AlphaFoldDB" id="A0A0A9DG35"/>
<dbReference type="Gene3D" id="2.40.50.140">
    <property type="entry name" value="Nucleic acid-binding proteins"/>
    <property type="match status" value="1"/>
</dbReference>
<protein>
    <submittedName>
        <fullName evidence="1">Cl19897_1</fullName>
    </submittedName>
</protein>
<dbReference type="EMBL" id="GBRH01215168">
    <property type="protein sequence ID" value="JAD82727.1"/>
    <property type="molecule type" value="Transcribed_RNA"/>
</dbReference>
<dbReference type="InterPro" id="IPR012340">
    <property type="entry name" value="NA-bd_OB-fold"/>
</dbReference>
<name>A0A0A9DG35_ARUDO</name>
<evidence type="ECO:0000313" key="1">
    <source>
        <dbReference type="EMBL" id="JAD82727.1"/>
    </source>
</evidence>
<accession>A0A0A9DG35</accession>
<sequence>MLLYKIVLCVRYSFPLWNSMLSVHWFLPPVIRFGIEGPIYLTPKGDKGGDWVVDEVHQRVIKAGTNISYAVLQTVRIHMEVVEPQPHRPKLQLTLI</sequence>
<proteinExistence type="predicted"/>
<dbReference type="SUPFAM" id="SSF50249">
    <property type="entry name" value="Nucleic acid-binding proteins"/>
    <property type="match status" value="1"/>
</dbReference>